<comment type="caution">
    <text evidence="2">The sequence shown here is derived from an EMBL/GenBank/DDBJ whole genome shotgun (WGS) entry which is preliminary data.</text>
</comment>
<feature type="transmembrane region" description="Helical" evidence="1">
    <location>
        <begin position="41"/>
        <end position="62"/>
    </location>
</feature>
<keyword evidence="1" id="KW-0812">Transmembrane</keyword>
<feature type="transmembrane region" description="Helical" evidence="1">
    <location>
        <begin position="82"/>
        <end position="99"/>
    </location>
</feature>
<evidence type="ECO:0000256" key="1">
    <source>
        <dbReference type="SAM" id="Phobius"/>
    </source>
</evidence>
<sequence>MKQFFFHFEWESKVLIARQDYQRILEIYKEMNEAMLCMDNGFSLSLLITVIDILATLFWFGYSFAFPLNVNKVTGMLVSMGFVQYFVLLLITLTPAAAANRAAAMAMEIVLSLPG</sequence>
<name>A0AAV4T3P8_9ARAC</name>
<dbReference type="AlphaFoldDB" id="A0AAV4T3P8"/>
<reference evidence="2 3" key="1">
    <citation type="submission" date="2021-06" db="EMBL/GenBank/DDBJ databases">
        <title>Caerostris darwini draft genome.</title>
        <authorList>
            <person name="Kono N."/>
            <person name="Arakawa K."/>
        </authorList>
    </citation>
    <scope>NUCLEOTIDE SEQUENCE [LARGE SCALE GENOMIC DNA]</scope>
</reference>
<dbReference type="EMBL" id="BPLQ01008624">
    <property type="protein sequence ID" value="GIY38493.1"/>
    <property type="molecule type" value="Genomic_DNA"/>
</dbReference>
<evidence type="ECO:0000313" key="2">
    <source>
        <dbReference type="EMBL" id="GIY38493.1"/>
    </source>
</evidence>
<evidence type="ECO:0000313" key="3">
    <source>
        <dbReference type="Proteomes" id="UP001054837"/>
    </source>
</evidence>
<gene>
    <name evidence="2" type="ORF">CDAR_39271</name>
</gene>
<proteinExistence type="predicted"/>
<protein>
    <submittedName>
        <fullName evidence="2">Uncharacterized protein</fullName>
    </submittedName>
</protein>
<keyword evidence="3" id="KW-1185">Reference proteome</keyword>
<dbReference type="Proteomes" id="UP001054837">
    <property type="component" value="Unassembled WGS sequence"/>
</dbReference>
<keyword evidence="1" id="KW-0472">Membrane</keyword>
<accession>A0AAV4T3P8</accession>
<keyword evidence="1" id="KW-1133">Transmembrane helix</keyword>
<organism evidence="2 3">
    <name type="scientific">Caerostris darwini</name>
    <dbReference type="NCBI Taxonomy" id="1538125"/>
    <lineage>
        <taxon>Eukaryota</taxon>
        <taxon>Metazoa</taxon>
        <taxon>Ecdysozoa</taxon>
        <taxon>Arthropoda</taxon>
        <taxon>Chelicerata</taxon>
        <taxon>Arachnida</taxon>
        <taxon>Araneae</taxon>
        <taxon>Araneomorphae</taxon>
        <taxon>Entelegynae</taxon>
        <taxon>Araneoidea</taxon>
        <taxon>Araneidae</taxon>
        <taxon>Caerostris</taxon>
    </lineage>
</organism>